<dbReference type="VEuPathDB" id="TriTrypDB:TcIL3000_4_3760"/>
<reference evidence="1" key="1">
    <citation type="journal article" date="2012" name="Proc. Natl. Acad. Sci. U.S.A.">
        <title>Antigenic diversity is generated by distinct evolutionary mechanisms in African trypanosome species.</title>
        <authorList>
            <person name="Jackson A.P."/>
            <person name="Berry A."/>
            <person name="Aslett M."/>
            <person name="Allison H.C."/>
            <person name="Burton P."/>
            <person name="Vavrova-Anderson J."/>
            <person name="Brown R."/>
            <person name="Browne H."/>
            <person name="Corton N."/>
            <person name="Hauser H."/>
            <person name="Gamble J."/>
            <person name="Gilderthorp R."/>
            <person name="Marcello L."/>
            <person name="McQuillan J."/>
            <person name="Otto T.D."/>
            <person name="Quail M.A."/>
            <person name="Sanders M.J."/>
            <person name="van Tonder A."/>
            <person name="Ginger M.L."/>
            <person name="Field M.C."/>
            <person name="Barry J.D."/>
            <person name="Hertz-Fowler C."/>
            <person name="Berriman M."/>
        </authorList>
    </citation>
    <scope>NUCLEOTIDE SEQUENCE</scope>
    <source>
        <strain evidence="1">IL3000</strain>
    </source>
</reference>
<organism evidence="1">
    <name type="scientific">Trypanosoma congolense (strain IL3000)</name>
    <dbReference type="NCBI Taxonomy" id="1068625"/>
    <lineage>
        <taxon>Eukaryota</taxon>
        <taxon>Discoba</taxon>
        <taxon>Euglenozoa</taxon>
        <taxon>Kinetoplastea</taxon>
        <taxon>Metakinetoplastina</taxon>
        <taxon>Trypanosomatida</taxon>
        <taxon>Trypanosomatidae</taxon>
        <taxon>Trypanosoma</taxon>
        <taxon>Nannomonas</taxon>
    </lineage>
</organism>
<dbReference type="AlphaFoldDB" id="G0ULL7"/>
<proteinExistence type="predicted"/>
<dbReference type="EMBL" id="HE575317">
    <property type="protein sequence ID" value="CCC90272.1"/>
    <property type="molecule type" value="Genomic_DNA"/>
</dbReference>
<sequence>MHKWIRGEISFMRIYVERHAQDCELQHRSVTQLFCVSFFSFFFPSPDPLRNPLFFPLLSLLKFDCFLLNRCCLPPSSFSQHGRHVSEWVGGARHEAMSGFLLPVRRLAHLFSSFDVSRVRCMYLARPAFSAPFPSFVLFSFSFCLLPSKCIFFFPSPLVCLSLCPTTFPFTYRRILHVCLWGSAGRVETETTERCMFFFFPFPFFFPF</sequence>
<name>G0ULL7_TRYCI</name>
<evidence type="ECO:0000313" key="1">
    <source>
        <dbReference type="EMBL" id="CCC90272.1"/>
    </source>
</evidence>
<accession>G0ULL7</accession>
<protein>
    <submittedName>
        <fullName evidence="1">Uncharacterized protein TCIL3000_4_3760</fullName>
    </submittedName>
</protein>
<gene>
    <name evidence="1" type="ORF">TCIL3000_4_3760</name>
</gene>